<dbReference type="Pfam" id="PF00496">
    <property type="entry name" value="SBP_bac_5"/>
    <property type="match status" value="1"/>
</dbReference>
<dbReference type="InterPro" id="IPR039424">
    <property type="entry name" value="SBP_5"/>
</dbReference>
<dbReference type="Proteomes" id="UP001548832">
    <property type="component" value="Unassembled WGS sequence"/>
</dbReference>
<evidence type="ECO:0000256" key="5">
    <source>
        <dbReference type="SAM" id="SignalP"/>
    </source>
</evidence>
<comment type="similarity">
    <text evidence="2">Belongs to the bacterial solute-binding protein 5 family.</text>
</comment>
<comment type="subcellular location">
    <subcellularLocation>
        <location evidence="1">Periplasm</location>
    </subcellularLocation>
</comment>
<evidence type="ECO:0000259" key="6">
    <source>
        <dbReference type="Pfam" id="PF00496"/>
    </source>
</evidence>
<keyword evidence="3" id="KW-0813">Transport</keyword>
<dbReference type="InterPro" id="IPR006311">
    <property type="entry name" value="TAT_signal"/>
</dbReference>
<evidence type="ECO:0000313" key="7">
    <source>
        <dbReference type="EMBL" id="MET2827105.1"/>
    </source>
</evidence>
<dbReference type="Gene3D" id="3.10.105.10">
    <property type="entry name" value="Dipeptide-binding Protein, Domain 3"/>
    <property type="match status" value="1"/>
</dbReference>
<feature type="signal peptide" evidence="5">
    <location>
        <begin position="1"/>
        <end position="28"/>
    </location>
</feature>
<evidence type="ECO:0000256" key="3">
    <source>
        <dbReference type="ARBA" id="ARBA00022448"/>
    </source>
</evidence>
<gene>
    <name evidence="7" type="ORF">ABVQ20_08975</name>
</gene>
<evidence type="ECO:0000256" key="2">
    <source>
        <dbReference type="ARBA" id="ARBA00005695"/>
    </source>
</evidence>
<keyword evidence="4 5" id="KW-0732">Signal</keyword>
<dbReference type="RefSeq" id="WP_354459153.1">
    <property type="nucleotide sequence ID" value="NZ_JBEWSZ010000001.1"/>
</dbReference>
<dbReference type="SUPFAM" id="SSF53850">
    <property type="entry name" value="Periplasmic binding protein-like II"/>
    <property type="match status" value="1"/>
</dbReference>
<proteinExistence type="inferred from homology"/>
<organism evidence="7 8">
    <name type="scientific">Mesorhizobium shangrilense</name>
    <dbReference type="NCBI Taxonomy" id="460060"/>
    <lineage>
        <taxon>Bacteria</taxon>
        <taxon>Pseudomonadati</taxon>
        <taxon>Pseudomonadota</taxon>
        <taxon>Alphaproteobacteria</taxon>
        <taxon>Hyphomicrobiales</taxon>
        <taxon>Phyllobacteriaceae</taxon>
        <taxon>Mesorhizobium</taxon>
    </lineage>
</organism>
<name>A0ABV2DAP8_9HYPH</name>
<protein>
    <submittedName>
        <fullName evidence="7">ABC transporter substrate-binding protein</fullName>
    </submittedName>
</protein>
<dbReference type="InterPro" id="IPR000914">
    <property type="entry name" value="SBP_5_dom"/>
</dbReference>
<dbReference type="PROSITE" id="PS51318">
    <property type="entry name" value="TAT"/>
    <property type="match status" value="1"/>
</dbReference>
<sequence>MRMKLDRRTFLAGSSALAILPYTRFAMAAGARTNPIIAVDADIGNLDPGNRVGTTEGNIIRAVCQTLVRFEPGKTSWTNDAAKEIKQISDTEFDFELNPGQMFTGGFGEMTADDVKFTYDRYINGDKNGKKLAYADDLEALKSVEVTGKYTGKLVLKHPSAALWLIGICDASGAILSKKAAEQLGDKIATTLIGSGPMVLKEWRPKEQFVLAANPDYKGAYKAHFDEITGKIIPEHKTSFLSYQAKELDFTAFDADQLATAKGLPDTKVIDIPGIDYTWIGINVVKGDLADIKVRQAIRWAIDVDAIIQGAYSGATSRAKTLLAPGLLGNWADAPLYTRDVAKAQALLAETGKTGLTFTFTCLNDATSLAVAQIAQANLAEVGITLTINAMDSGAYWALGAGDASKDLELTLIPYTSKFDPSFQTQWFLASQIGLWNWQRWNSPEFDKLHQEGLETLDKAKREAIYVNMQKLLDESASCIWITHGRNFFVDAAWLKPMFLPNGKDWQFEFFDKA</sequence>
<dbReference type="PANTHER" id="PTHR30290">
    <property type="entry name" value="PERIPLASMIC BINDING COMPONENT OF ABC TRANSPORTER"/>
    <property type="match status" value="1"/>
</dbReference>
<dbReference type="PANTHER" id="PTHR30290:SF9">
    <property type="entry name" value="OLIGOPEPTIDE-BINDING PROTEIN APPA"/>
    <property type="match status" value="1"/>
</dbReference>
<feature type="chain" id="PRO_5046789761" evidence="5">
    <location>
        <begin position="29"/>
        <end position="514"/>
    </location>
</feature>
<dbReference type="PIRSF" id="PIRSF002741">
    <property type="entry name" value="MppA"/>
    <property type="match status" value="1"/>
</dbReference>
<evidence type="ECO:0000256" key="4">
    <source>
        <dbReference type="ARBA" id="ARBA00022729"/>
    </source>
</evidence>
<feature type="domain" description="Solute-binding protein family 5" evidence="6">
    <location>
        <begin position="82"/>
        <end position="399"/>
    </location>
</feature>
<keyword evidence="8" id="KW-1185">Reference proteome</keyword>
<dbReference type="InterPro" id="IPR030678">
    <property type="entry name" value="Peptide/Ni-bd"/>
</dbReference>
<comment type="caution">
    <text evidence="7">The sequence shown here is derived from an EMBL/GenBank/DDBJ whole genome shotgun (WGS) entry which is preliminary data.</text>
</comment>
<evidence type="ECO:0000313" key="8">
    <source>
        <dbReference type="Proteomes" id="UP001548832"/>
    </source>
</evidence>
<evidence type="ECO:0000256" key="1">
    <source>
        <dbReference type="ARBA" id="ARBA00004418"/>
    </source>
</evidence>
<accession>A0ABV2DAP8</accession>
<reference evidence="7 8" key="1">
    <citation type="submission" date="2024-06" db="EMBL/GenBank/DDBJ databases">
        <authorList>
            <person name="Kim D.-U."/>
        </authorList>
    </citation>
    <scope>NUCLEOTIDE SEQUENCE [LARGE SCALE GENOMIC DNA]</scope>
    <source>
        <strain evidence="7 8">KACC15460</strain>
    </source>
</reference>
<dbReference type="Gene3D" id="3.40.190.10">
    <property type="entry name" value="Periplasmic binding protein-like II"/>
    <property type="match status" value="1"/>
</dbReference>
<dbReference type="EMBL" id="JBEWSZ010000001">
    <property type="protein sequence ID" value="MET2827105.1"/>
    <property type="molecule type" value="Genomic_DNA"/>
</dbReference>